<evidence type="ECO:0000313" key="3">
    <source>
        <dbReference type="EMBL" id="MEW2361470.1"/>
    </source>
</evidence>
<dbReference type="RefSeq" id="WP_359775229.1">
    <property type="nucleotide sequence ID" value="NZ_JBEYRR010000002.1"/>
</dbReference>
<keyword evidence="1" id="KW-0812">Transmembrane</keyword>
<dbReference type="EMBL" id="JBEYRS010000002">
    <property type="protein sequence ID" value="MEW2361470.1"/>
    <property type="molecule type" value="Genomic_DNA"/>
</dbReference>
<dbReference type="InterPro" id="IPR044049">
    <property type="entry name" value="EccD_transm"/>
</dbReference>
<keyword evidence="1" id="KW-1133">Transmembrane helix</keyword>
<evidence type="ECO:0000313" key="4">
    <source>
        <dbReference type="Proteomes" id="UP001553843"/>
    </source>
</evidence>
<keyword evidence="4" id="KW-1185">Reference proteome</keyword>
<comment type="caution">
    <text evidence="3">The sequence shown here is derived from an EMBL/GenBank/DDBJ whole genome shotgun (WGS) entry which is preliminary data.</text>
</comment>
<evidence type="ECO:0000259" key="2">
    <source>
        <dbReference type="Pfam" id="PF19053"/>
    </source>
</evidence>
<feature type="transmembrane region" description="Helical" evidence="1">
    <location>
        <begin position="41"/>
        <end position="60"/>
    </location>
</feature>
<proteinExistence type="predicted"/>
<dbReference type="Proteomes" id="UP001553843">
    <property type="component" value="Unassembled WGS sequence"/>
</dbReference>
<gene>
    <name evidence="3" type="ORF">AB0887_05765</name>
</gene>
<protein>
    <recommendedName>
        <fullName evidence="2">EccD-like transmembrane domain-containing protein</fullName>
    </recommendedName>
</protein>
<accession>A0ABV3LPV4</accession>
<dbReference type="Pfam" id="PF19053">
    <property type="entry name" value="EccD"/>
    <property type="match status" value="1"/>
</dbReference>
<feature type="domain" description="EccD-like transmembrane" evidence="2">
    <location>
        <begin position="23"/>
        <end position="176"/>
    </location>
</feature>
<evidence type="ECO:0000256" key="1">
    <source>
        <dbReference type="SAM" id="Phobius"/>
    </source>
</evidence>
<feature type="transmembrane region" description="Helical" evidence="1">
    <location>
        <begin position="91"/>
        <end position="110"/>
    </location>
</feature>
<feature type="transmembrane region" description="Helical" evidence="1">
    <location>
        <begin position="155"/>
        <end position="174"/>
    </location>
</feature>
<keyword evidence="1" id="KW-0472">Membrane</keyword>
<feature type="transmembrane region" description="Helical" evidence="1">
    <location>
        <begin position="66"/>
        <end position="84"/>
    </location>
</feature>
<feature type="transmembrane region" description="Helical" evidence="1">
    <location>
        <begin position="116"/>
        <end position="135"/>
    </location>
</feature>
<name>A0ABV3LPV4_9ACTN</name>
<sequence length="179" mass="18333">MLPRLALMAPGLSGLDDRRSGGASVSRYRVGTALTATHRGLALATVVVAVSAAVAGVMALRVPTVWTGLLAVVTAMVLALRARAFPLVAEVLGLLSAAAVVTTALTVVWLESSDPAGPLVALVVLALLPLVVLAAEPAEHVRVRLRRMGDVLESVGVIAMLPLLIGAFGVYGRLLGTFA</sequence>
<organism evidence="3 4">
    <name type="scientific">Streptomyces huasconensis</name>
    <dbReference type="NCBI Taxonomy" id="1854574"/>
    <lineage>
        <taxon>Bacteria</taxon>
        <taxon>Bacillati</taxon>
        <taxon>Actinomycetota</taxon>
        <taxon>Actinomycetes</taxon>
        <taxon>Kitasatosporales</taxon>
        <taxon>Streptomycetaceae</taxon>
        <taxon>Streptomyces</taxon>
    </lineage>
</organism>
<reference evidence="3 4" key="1">
    <citation type="submission" date="2024-06" db="EMBL/GenBank/DDBJ databases">
        <title>The Natural Products Discovery Center: Release of the First 8490 Sequenced Strains for Exploring Actinobacteria Biosynthetic Diversity.</title>
        <authorList>
            <person name="Kalkreuter E."/>
            <person name="Kautsar S.A."/>
            <person name="Yang D."/>
            <person name="Bader C.D."/>
            <person name="Teijaro C.N."/>
            <person name="Fluegel L."/>
            <person name="Davis C.M."/>
            <person name="Simpson J.R."/>
            <person name="Lauterbach L."/>
            <person name="Steele A.D."/>
            <person name="Gui C."/>
            <person name="Meng S."/>
            <person name="Li G."/>
            <person name="Viehrig K."/>
            <person name="Ye F."/>
            <person name="Su P."/>
            <person name="Kiefer A.F."/>
            <person name="Nichols A."/>
            <person name="Cepeda A.J."/>
            <person name="Yan W."/>
            <person name="Fan B."/>
            <person name="Jiang Y."/>
            <person name="Adhikari A."/>
            <person name="Zheng C.-J."/>
            <person name="Schuster L."/>
            <person name="Cowan T.M."/>
            <person name="Smanski M.J."/>
            <person name="Chevrette M.G."/>
            <person name="De Carvalho L.P.S."/>
            <person name="Shen B."/>
        </authorList>
    </citation>
    <scope>NUCLEOTIDE SEQUENCE [LARGE SCALE GENOMIC DNA]</scope>
    <source>
        <strain evidence="3 4">NPDC047833</strain>
    </source>
</reference>